<name>A0ABW9GA65_9GAMM</name>
<dbReference type="Gene3D" id="3.30.70.2970">
    <property type="entry name" value="Protein of unknown function (DUF541), domain 2"/>
    <property type="match status" value="1"/>
</dbReference>
<dbReference type="Pfam" id="PF04402">
    <property type="entry name" value="SIMPL"/>
    <property type="match status" value="1"/>
</dbReference>
<evidence type="ECO:0000313" key="2">
    <source>
        <dbReference type="EMBL" id="MFM2486541.1"/>
    </source>
</evidence>
<sequence>MKSVVQVISVLIIWVASVAWAMATVLTVTGQAEIQVLPDQAQVTFTVLAQSDTAVSAKQQVDKNVEKIQQALGAQFKGLKLTSGQLQVSPIYASKPDQAPQLTGYKASRPVRIDIVDLSQLSVILDNAFQHGADSMAQIRYQNSHAKQLASKVRLKALHNAQQLAAQFANALGKKVASIDSIEYSGVNPRPLIMLRESKLMGVSNSYRSEQLTLKDSVFVHFTLH</sequence>
<dbReference type="PANTHER" id="PTHR34387">
    <property type="entry name" value="SLR1258 PROTEIN"/>
    <property type="match status" value="1"/>
</dbReference>
<feature type="signal peptide" evidence="1">
    <location>
        <begin position="1"/>
        <end position="21"/>
    </location>
</feature>
<proteinExistence type="predicted"/>
<organism evidence="2 3">
    <name type="scientific">Celerinatantimonas yamalensis</name>
    <dbReference type="NCBI Taxonomy" id="559956"/>
    <lineage>
        <taxon>Bacteria</taxon>
        <taxon>Pseudomonadati</taxon>
        <taxon>Pseudomonadota</taxon>
        <taxon>Gammaproteobacteria</taxon>
        <taxon>Celerinatantimonadaceae</taxon>
        <taxon>Celerinatantimonas</taxon>
    </lineage>
</organism>
<dbReference type="InterPro" id="IPR007497">
    <property type="entry name" value="SIMPL/DUF541"/>
</dbReference>
<accession>A0ABW9GA65</accession>
<evidence type="ECO:0000313" key="3">
    <source>
        <dbReference type="Proteomes" id="UP001629953"/>
    </source>
</evidence>
<dbReference type="RefSeq" id="WP_408624845.1">
    <property type="nucleotide sequence ID" value="NZ_JBEQCT010000009.1"/>
</dbReference>
<gene>
    <name evidence="2" type="ORF">ABUE30_16030</name>
</gene>
<evidence type="ECO:0000256" key="1">
    <source>
        <dbReference type="SAM" id="SignalP"/>
    </source>
</evidence>
<dbReference type="Proteomes" id="UP001629953">
    <property type="component" value="Unassembled WGS sequence"/>
</dbReference>
<keyword evidence="3" id="KW-1185">Reference proteome</keyword>
<dbReference type="PANTHER" id="PTHR34387:SF2">
    <property type="entry name" value="SLR1258 PROTEIN"/>
    <property type="match status" value="1"/>
</dbReference>
<dbReference type="InterPro" id="IPR052022">
    <property type="entry name" value="26kDa_periplasmic_antigen"/>
</dbReference>
<feature type="chain" id="PRO_5046717281" evidence="1">
    <location>
        <begin position="22"/>
        <end position="225"/>
    </location>
</feature>
<reference evidence="2 3" key="1">
    <citation type="journal article" date="2013" name="Int. J. Syst. Evol. Microbiol.">
        <title>Celerinatantimonas yamalensis sp. nov., a cold-adapted diazotrophic bacterium from a cold permafrost brine.</title>
        <authorList>
            <person name="Shcherbakova V."/>
            <person name="Chuvilskaya N."/>
            <person name="Rivkina E."/>
            <person name="Demidov N."/>
            <person name="Uchaeva V."/>
            <person name="Suetin S."/>
            <person name="Suzina N."/>
            <person name="Gilichinsky D."/>
        </authorList>
    </citation>
    <scope>NUCLEOTIDE SEQUENCE [LARGE SCALE GENOMIC DNA]</scope>
    <source>
        <strain evidence="2 3">C7</strain>
    </source>
</reference>
<dbReference type="Gene3D" id="3.30.110.170">
    <property type="entry name" value="Protein of unknown function (DUF541), domain 1"/>
    <property type="match status" value="1"/>
</dbReference>
<protein>
    <submittedName>
        <fullName evidence="2">SIMPL domain-containing protein</fullName>
    </submittedName>
</protein>
<dbReference type="EMBL" id="JBEQCT010000009">
    <property type="protein sequence ID" value="MFM2486541.1"/>
    <property type="molecule type" value="Genomic_DNA"/>
</dbReference>
<keyword evidence="1" id="KW-0732">Signal</keyword>
<comment type="caution">
    <text evidence="2">The sequence shown here is derived from an EMBL/GenBank/DDBJ whole genome shotgun (WGS) entry which is preliminary data.</text>
</comment>